<feature type="transmembrane region" description="Helical" evidence="13">
    <location>
        <begin position="57"/>
        <end position="76"/>
    </location>
</feature>
<dbReference type="Gene3D" id="1.20.1530.20">
    <property type="match status" value="1"/>
</dbReference>
<evidence type="ECO:0000256" key="8">
    <source>
        <dbReference type="ARBA" id="ARBA00022692"/>
    </source>
</evidence>
<comment type="subcellular location">
    <subcellularLocation>
        <location evidence="1">Cell inner membrane</location>
        <topology evidence="1">Multi-pass membrane protein</topology>
    </subcellularLocation>
</comment>
<keyword evidence="10 13" id="KW-1133">Transmembrane helix</keyword>
<feature type="transmembrane region" description="Helical" evidence="13">
    <location>
        <begin position="149"/>
        <end position="174"/>
    </location>
</feature>
<dbReference type="GO" id="GO:0015297">
    <property type="term" value="F:antiporter activity"/>
    <property type="evidence" value="ECO:0007669"/>
    <property type="project" value="UniProtKB-KW"/>
</dbReference>
<keyword evidence="3" id="KW-0813">Transport</keyword>
<feature type="domain" description="RCK N-terminal" evidence="14">
    <location>
        <begin position="433"/>
        <end position="556"/>
    </location>
</feature>
<name>A0A7Y2E603_UNCEI</name>
<evidence type="ECO:0000256" key="3">
    <source>
        <dbReference type="ARBA" id="ARBA00022448"/>
    </source>
</evidence>
<evidence type="ECO:0000256" key="1">
    <source>
        <dbReference type="ARBA" id="ARBA00004429"/>
    </source>
</evidence>
<evidence type="ECO:0000313" key="15">
    <source>
        <dbReference type="EMBL" id="NNF05836.1"/>
    </source>
</evidence>
<dbReference type="GO" id="GO:0005886">
    <property type="term" value="C:plasma membrane"/>
    <property type="evidence" value="ECO:0007669"/>
    <property type="project" value="UniProtKB-SubCell"/>
</dbReference>
<dbReference type="InterPro" id="IPR006153">
    <property type="entry name" value="Cation/H_exchanger_TM"/>
</dbReference>
<dbReference type="InterPro" id="IPR036291">
    <property type="entry name" value="NAD(P)-bd_dom_sf"/>
</dbReference>
<dbReference type="GO" id="GO:0008324">
    <property type="term" value="F:monoatomic cation transmembrane transporter activity"/>
    <property type="evidence" value="ECO:0007669"/>
    <property type="project" value="InterPro"/>
</dbReference>
<keyword evidence="9" id="KW-0630">Potassium</keyword>
<evidence type="ECO:0000256" key="5">
    <source>
        <dbReference type="ARBA" id="ARBA00022475"/>
    </source>
</evidence>
<keyword evidence="5" id="KW-1003">Cell membrane</keyword>
<keyword evidence="11" id="KW-0406">Ion transport</keyword>
<dbReference type="Gene3D" id="3.40.50.720">
    <property type="entry name" value="NAD(P)-binding Rossmann-like Domain"/>
    <property type="match status" value="1"/>
</dbReference>
<dbReference type="PANTHER" id="PTHR46157:SF4">
    <property type="entry name" value="K(+) EFFLUX ANTIPORTER 3, CHLOROPLASTIC"/>
    <property type="match status" value="1"/>
</dbReference>
<dbReference type="Proteomes" id="UP000547674">
    <property type="component" value="Unassembled WGS sequence"/>
</dbReference>
<dbReference type="AlphaFoldDB" id="A0A7Y2E603"/>
<comment type="similarity">
    <text evidence="2">Belongs to the monovalent cation:proton antiporter 2 (CPA2) transporter (TC 2.A.37) family.</text>
</comment>
<protein>
    <submittedName>
        <fullName evidence="15">Potassium transporter</fullName>
    </submittedName>
</protein>
<accession>A0A7Y2E603</accession>
<keyword evidence="7" id="KW-0633">Potassium transport</keyword>
<feature type="transmembrane region" description="Helical" evidence="13">
    <location>
        <begin position="389"/>
        <end position="408"/>
    </location>
</feature>
<feature type="transmembrane region" description="Helical" evidence="13">
    <location>
        <begin position="32"/>
        <end position="51"/>
    </location>
</feature>
<evidence type="ECO:0000256" key="2">
    <source>
        <dbReference type="ARBA" id="ARBA00005551"/>
    </source>
</evidence>
<evidence type="ECO:0000256" key="11">
    <source>
        <dbReference type="ARBA" id="ARBA00023065"/>
    </source>
</evidence>
<feature type="transmembrane region" description="Helical" evidence="13">
    <location>
        <begin position="357"/>
        <end position="377"/>
    </location>
</feature>
<keyword evidence="6" id="KW-0997">Cell inner membrane</keyword>
<dbReference type="InterPro" id="IPR003148">
    <property type="entry name" value="RCK_N"/>
</dbReference>
<evidence type="ECO:0000313" key="16">
    <source>
        <dbReference type="Proteomes" id="UP000547674"/>
    </source>
</evidence>
<evidence type="ECO:0000256" key="7">
    <source>
        <dbReference type="ARBA" id="ARBA00022538"/>
    </source>
</evidence>
<feature type="transmembrane region" description="Helical" evidence="13">
    <location>
        <begin position="88"/>
        <end position="112"/>
    </location>
</feature>
<feature type="transmembrane region" description="Helical" evidence="13">
    <location>
        <begin position="6"/>
        <end position="25"/>
    </location>
</feature>
<feature type="transmembrane region" description="Helical" evidence="13">
    <location>
        <begin position="213"/>
        <end position="234"/>
    </location>
</feature>
<evidence type="ECO:0000256" key="6">
    <source>
        <dbReference type="ARBA" id="ARBA00022519"/>
    </source>
</evidence>
<keyword evidence="4" id="KW-0050">Antiport</keyword>
<feature type="transmembrane region" description="Helical" evidence="13">
    <location>
        <begin position="300"/>
        <end position="320"/>
    </location>
</feature>
<evidence type="ECO:0000259" key="14">
    <source>
        <dbReference type="PROSITE" id="PS51201"/>
    </source>
</evidence>
<dbReference type="Pfam" id="PF00999">
    <property type="entry name" value="Na_H_Exchanger"/>
    <property type="match status" value="1"/>
</dbReference>
<dbReference type="NCBIfam" id="TIGR00932">
    <property type="entry name" value="2a37"/>
    <property type="match status" value="1"/>
</dbReference>
<keyword evidence="8 13" id="KW-0812">Transmembrane</keyword>
<organism evidence="15 16">
    <name type="scientific">Eiseniibacteriota bacterium</name>
    <dbReference type="NCBI Taxonomy" id="2212470"/>
    <lineage>
        <taxon>Bacteria</taxon>
        <taxon>Candidatus Eiseniibacteriota</taxon>
    </lineage>
</organism>
<evidence type="ECO:0000256" key="9">
    <source>
        <dbReference type="ARBA" id="ARBA00022958"/>
    </source>
</evidence>
<dbReference type="FunFam" id="3.40.50.720:FF:000036">
    <property type="entry name" value="Glutathione-regulated potassium-efflux system protein KefB"/>
    <property type="match status" value="1"/>
</dbReference>
<dbReference type="FunFam" id="1.20.1530.20:FF:000001">
    <property type="entry name" value="Glutathione-regulated potassium-efflux system protein KefB"/>
    <property type="match status" value="1"/>
</dbReference>
<gene>
    <name evidence="15" type="ORF">HKN21_03680</name>
</gene>
<sequence>MHGEEFFRQALLYLAAAVIAVPIAKRLGLGSVLGYLLAGIAIGPFGFGLIGEEGQDVMHFAEFGVVMMLFIVGLELQPSLLWRMRTPILGLGGAQVSITTLAIMGIALSFGLAWQSSLAIGLTLALSSTAIVLQTLNEKGLMKSEAGQSSFAVLLFQDIAVIPMLAIFPVLAVVRPGHGTGHGDGHGSDGGHGAEAGHATPETWLESLALPGWAETLVVLGTVFAIILAGQFLLRPVLRIVASTRMRETFTAAALLIVISIALLMTKVGLSPALGTFLAGVVLANSEYRHELESDLDPFKGILLGIFFIAVGASIDFALVAGNPGMIAGIVVGLILIKLIILFILGKVFKLGLDQNLIFSFGLAQGGEFAFVLFSFANQSNVLTKDETAPLIAAVALTMALTPLLMIFNEKVLQPRFGTKRAEDREADIIDHESAVIVAGFGDFGGTVVRFLRNNGVVPVVLENDSERIELLRRMGLRSYYGDARRPELLHAAGADEAKVLLVAIANLEEAQAIIASAQKHFPHLTIYARSGSWKDAFALVKTGAKTYRHNADTALRVGQHILKGLGLRAHQLHRAANRFRVHDDEALIELAKEVTDESAYVSAARKRIESLEKVMLDEHGSVEDMDAGWDAKPLREEFADGEKPRG</sequence>
<comment type="caution">
    <text evidence="15">The sequence shown here is derived from an EMBL/GenBank/DDBJ whole genome shotgun (WGS) entry which is preliminary data.</text>
</comment>
<dbReference type="GO" id="GO:0006813">
    <property type="term" value="P:potassium ion transport"/>
    <property type="evidence" value="ECO:0007669"/>
    <property type="project" value="UniProtKB-KW"/>
</dbReference>
<dbReference type="EMBL" id="JABDJR010000140">
    <property type="protein sequence ID" value="NNF05836.1"/>
    <property type="molecule type" value="Genomic_DNA"/>
</dbReference>
<feature type="transmembrane region" description="Helical" evidence="13">
    <location>
        <begin position="118"/>
        <end position="137"/>
    </location>
</feature>
<dbReference type="GO" id="GO:1902600">
    <property type="term" value="P:proton transmembrane transport"/>
    <property type="evidence" value="ECO:0007669"/>
    <property type="project" value="InterPro"/>
</dbReference>
<evidence type="ECO:0000256" key="10">
    <source>
        <dbReference type="ARBA" id="ARBA00022989"/>
    </source>
</evidence>
<keyword evidence="12 13" id="KW-0472">Membrane</keyword>
<dbReference type="Pfam" id="PF02254">
    <property type="entry name" value="TrkA_N"/>
    <property type="match status" value="1"/>
</dbReference>
<evidence type="ECO:0000256" key="13">
    <source>
        <dbReference type="SAM" id="Phobius"/>
    </source>
</evidence>
<dbReference type="PROSITE" id="PS51201">
    <property type="entry name" value="RCK_N"/>
    <property type="match status" value="1"/>
</dbReference>
<dbReference type="PANTHER" id="PTHR46157">
    <property type="entry name" value="K(+) EFFLUX ANTIPORTER 3, CHLOROPLASTIC"/>
    <property type="match status" value="1"/>
</dbReference>
<feature type="transmembrane region" description="Helical" evidence="13">
    <location>
        <begin position="326"/>
        <end position="345"/>
    </location>
</feature>
<dbReference type="SUPFAM" id="SSF51735">
    <property type="entry name" value="NAD(P)-binding Rossmann-fold domains"/>
    <property type="match status" value="1"/>
</dbReference>
<dbReference type="InterPro" id="IPR004771">
    <property type="entry name" value="K/H_exchanger"/>
</dbReference>
<reference evidence="15 16" key="1">
    <citation type="submission" date="2020-03" db="EMBL/GenBank/DDBJ databases">
        <title>Metabolic flexibility allows generalist bacteria to become dominant in a frequently disturbed ecosystem.</title>
        <authorList>
            <person name="Chen Y.-J."/>
            <person name="Leung P.M."/>
            <person name="Bay S.K."/>
            <person name="Hugenholtz P."/>
            <person name="Kessler A.J."/>
            <person name="Shelley G."/>
            <person name="Waite D.W."/>
            <person name="Cook P.L."/>
            <person name="Greening C."/>
        </authorList>
    </citation>
    <scope>NUCLEOTIDE SEQUENCE [LARGE SCALE GENOMIC DNA]</scope>
    <source>
        <strain evidence="15">SS_bin_28</strain>
    </source>
</reference>
<evidence type="ECO:0000256" key="12">
    <source>
        <dbReference type="ARBA" id="ARBA00023136"/>
    </source>
</evidence>
<proteinExistence type="inferred from homology"/>
<evidence type="ECO:0000256" key="4">
    <source>
        <dbReference type="ARBA" id="ARBA00022449"/>
    </source>
</evidence>
<dbReference type="InterPro" id="IPR038770">
    <property type="entry name" value="Na+/solute_symporter_sf"/>
</dbReference>